<dbReference type="Proteomes" id="UP000248326">
    <property type="component" value="Unassembled WGS sequence"/>
</dbReference>
<name>A0A318S4M4_9DEIO</name>
<dbReference type="Gene3D" id="3.20.20.370">
    <property type="entry name" value="Glycoside hydrolase/deacetylase"/>
    <property type="match status" value="1"/>
</dbReference>
<dbReference type="OrthoDB" id="9773478at2"/>
<organism evidence="1 2">
    <name type="scientific">Deinococcus yavapaiensis KR-236</name>
    <dbReference type="NCBI Taxonomy" id="694435"/>
    <lineage>
        <taxon>Bacteria</taxon>
        <taxon>Thermotogati</taxon>
        <taxon>Deinococcota</taxon>
        <taxon>Deinococci</taxon>
        <taxon>Deinococcales</taxon>
        <taxon>Deinococcaceae</taxon>
        <taxon>Deinococcus</taxon>
    </lineage>
</organism>
<dbReference type="SUPFAM" id="SSF88713">
    <property type="entry name" value="Glycoside hydrolase/deacetylase"/>
    <property type="match status" value="1"/>
</dbReference>
<dbReference type="InterPro" id="IPR005501">
    <property type="entry name" value="LamB/YcsF/PxpA-like"/>
</dbReference>
<dbReference type="NCBIfam" id="NF003814">
    <property type="entry name" value="PRK05406.1-3"/>
    <property type="match status" value="1"/>
</dbReference>
<dbReference type="RefSeq" id="WP_110887951.1">
    <property type="nucleotide sequence ID" value="NZ_QJSX01000014.1"/>
</dbReference>
<proteinExistence type="predicted"/>
<protein>
    <submittedName>
        <fullName evidence="1">UPF0271 protein</fullName>
    </submittedName>
</protein>
<accession>A0A318S4M4</accession>
<dbReference type="PANTHER" id="PTHR30292:SF0">
    <property type="entry name" value="5-OXOPROLINASE SUBUNIT A"/>
    <property type="match status" value="1"/>
</dbReference>
<gene>
    <name evidence="1" type="ORF">DES52_114131</name>
</gene>
<dbReference type="InterPro" id="IPR011330">
    <property type="entry name" value="Glyco_hydro/deAcase_b/a-brl"/>
</dbReference>
<dbReference type="GO" id="GO:0005975">
    <property type="term" value="P:carbohydrate metabolic process"/>
    <property type="evidence" value="ECO:0007669"/>
    <property type="project" value="InterPro"/>
</dbReference>
<dbReference type="Pfam" id="PF03746">
    <property type="entry name" value="LamB_YcsF"/>
    <property type="match status" value="1"/>
</dbReference>
<evidence type="ECO:0000313" key="1">
    <source>
        <dbReference type="EMBL" id="PYE51930.1"/>
    </source>
</evidence>
<dbReference type="AlphaFoldDB" id="A0A318S4M4"/>
<reference evidence="1 2" key="1">
    <citation type="submission" date="2018-06" db="EMBL/GenBank/DDBJ databases">
        <title>Genomic Encyclopedia of Type Strains, Phase IV (KMG-IV): sequencing the most valuable type-strain genomes for metagenomic binning, comparative biology and taxonomic classification.</title>
        <authorList>
            <person name="Goeker M."/>
        </authorList>
    </citation>
    <scope>NUCLEOTIDE SEQUENCE [LARGE SCALE GENOMIC DNA]</scope>
    <source>
        <strain evidence="1 2">DSM 18048</strain>
    </source>
</reference>
<comment type="caution">
    <text evidence="1">The sequence shown here is derived from an EMBL/GenBank/DDBJ whole genome shotgun (WGS) entry which is preliminary data.</text>
</comment>
<dbReference type="PANTHER" id="PTHR30292">
    <property type="entry name" value="UNCHARACTERIZED PROTEIN YBGL-RELATED"/>
    <property type="match status" value="1"/>
</dbReference>
<dbReference type="CDD" id="cd10801">
    <property type="entry name" value="LamB_YcsF_like_1"/>
    <property type="match status" value="1"/>
</dbReference>
<evidence type="ECO:0000313" key="2">
    <source>
        <dbReference type="Proteomes" id="UP000248326"/>
    </source>
</evidence>
<keyword evidence="2" id="KW-1185">Reference proteome</keyword>
<sequence length="248" mass="26206">MQRLLELDLNADLGEGSPGEADILDVVTSANVACGGHAGDEVTMRASVRLALRGGVAIGAHPGFPDRENFGRVERPVTPSQAFEFVSEQIAALQAVAREEGATIAHVKPHGALYNMAVRDFELSLAIARSVKASGIRLLFGLPNSELLRAAAAENLVEVAETFADRAYLRDGTLMPRARPGSVLHGEAAIRQGLSIAVRGEVNAEGAPLKLEAQTLCLHGDGRDAVALARSLRDALVREGVTLRAPRP</sequence>
<dbReference type="EMBL" id="QJSX01000014">
    <property type="protein sequence ID" value="PYE51930.1"/>
    <property type="molecule type" value="Genomic_DNA"/>
</dbReference>